<evidence type="ECO:0000313" key="2">
    <source>
        <dbReference type="Proteomes" id="UP000316425"/>
    </source>
</evidence>
<protein>
    <submittedName>
        <fullName evidence="1">Uncharacterized protein</fullName>
    </submittedName>
</protein>
<keyword evidence="2" id="KW-1185">Reference proteome</keyword>
<accession>A0A556P6F3</accession>
<evidence type="ECO:0000313" key="1">
    <source>
        <dbReference type="EMBL" id="TSJ59972.1"/>
    </source>
</evidence>
<organism evidence="1 2">
    <name type="scientific">Allobacillus salarius</name>
    <dbReference type="NCBI Taxonomy" id="1955272"/>
    <lineage>
        <taxon>Bacteria</taxon>
        <taxon>Bacillati</taxon>
        <taxon>Bacillota</taxon>
        <taxon>Bacilli</taxon>
        <taxon>Bacillales</taxon>
        <taxon>Bacillaceae</taxon>
        <taxon>Allobacillus</taxon>
    </lineage>
</organism>
<reference evidence="1 2" key="1">
    <citation type="submission" date="2019-07" db="EMBL/GenBank/DDBJ databases">
        <title>Allobacillus sp. nov. SKP isolated from shrimp paste of Euphausiacea.</title>
        <authorList>
            <person name="Kanchanasin P."/>
            <person name="Tanasupawat S."/>
            <person name="Shi W."/>
            <person name="Wu L."/>
            <person name="Ma J."/>
        </authorList>
    </citation>
    <scope>NUCLEOTIDE SEQUENCE [LARGE SCALE GENOMIC DNA]</scope>
    <source>
        <strain evidence="1 2">SKP4-8</strain>
    </source>
</reference>
<dbReference type="AlphaFoldDB" id="A0A556P6F3"/>
<comment type="caution">
    <text evidence="1">The sequence shown here is derived from an EMBL/GenBank/DDBJ whole genome shotgun (WGS) entry which is preliminary data.</text>
</comment>
<proteinExistence type="predicted"/>
<dbReference type="Proteomes" id="UP000316425">
    <property type="component" value="Unassembled WGS sequence"/>
</dbReference>
<dbReference type="OrthoDB" id="2648732at2"/>
<sequence length="83" mass="9558">MKVEFEIKAFGEEKIDDYNDSFKGYEVARNKVLSKEITLGELENYISTIFEEVKGDYGQQPEQLTAKITIRAKEKEGEITYLG</sequence>
<gene>
    <name evidence="1" type="ORF">FPQ13_12730</name>
</gene>
<dbReference type="EMBL" id="VMHE01000045">
    <property type="protein sequence ID" value="TSJ59972.1"/>
    <property type="molecule type" value="Genomic_DNA"/>
</dbReference>
<name>A0A556P6F3_9BACI</name>